<proteinExistence type="predicted"/>
<sequence length="126" mass="13551">MPPAGAARAPDAPDPAETGDRRAPGTTANTSAIGTTVQAPDKAVAPDLPSHDWTTVKKKDPPEPPKEPIYIQLLELIRSMWRASGSAVEMAQAINKTTLQERLAAQARNDEPLTYAAPKVKRIDEM</sequence>
<accession>A1WSS4</accession>
<feature type="compositionally biased region" description="Low complexity" evidence="1">
    <location>
        <begin position="1"/>
        <end position="10"/>
    </location>
</feature>
<name>A1WSS4_VEREI</name>
<protein>
    <submittedName>
        <fullName evidence="2">Uncharacterized protein</fullName>
    </submittedName>
</protein>
<gene>
    <name evidence="2" type="ordered locus">Veis_4995</name>
</gene>
<feature type="compositionally biased region" description="Polar residues" evidence="1">
    <location>
        <begin position="26"/>
        <end position="38"/>
    </location>
</feature>
<reference evidence="3" key="1">
    <citation type="submission" date="2006-12" db="EMBL/GenBank/DDBJ databases">
        <title>Complete sequence of chromosome 1 of Verminephrobacter eiseniae EF01-2.</title>
        <authorList>
            <person name="Copeland A."/>
            <person name="Lucas S."/>
            <person name="Lapidus A."/>
            <person name="Barry K."/>
            <person name="Detter J.C."/>
            <person name="Glavina del Rio T."/>
            <person name="Dalin E."/>
            <person name="Tice H."/>
            <person name="Pitluck S."/>
            <person name="Chertkov O."/>
            <person name="Brettin T."/>
            <person name="Bruce D."/>
            <person name="Han C."/>
            <person name="Tapia R."/>
            <person name="Gilna P."/>
            <person name="Schmutz J."/>
            <person name="Larimer F."/>
            <person name="Land M."/>
            <person name="Hauser L."/>
            <person name="Kyrpides N."/>
            <person name="Kim E."/>
            <person name="Stahl D."/>
            <person name="Richardson P."/>
        </authorList>
    </citation>
    <scope>NUCLEOTIDE SEQUENCE [LARGE SCALE GENOMIC DNA]</scope>
    <source>
        <strain evidence="3">EF01-2</strain>
    </source>
</reference>
<evidence type="ECO:0000313" key="3">
    <source>
        <dbReference type="Proteomes" id="UP000000374"/>
    </source>
</evidence>
<dbReference type="eggNOG" id="ENOG50338RJ">
    <property type="taxonomic scope" value="Bacteria"/>
</dbReference>
<keyword evidence="3" id="KW-1185">Reference proteome</keyword>
<dbReference type="Proteomes" id="UP000000374">
    <property type="component" value="Chromosome"/>
</dbReference>
<feature type="compositionally biased region" description="Basic and acidic residues" evidence="1">
    <location>
        <begin position="54"/>
        <end position="66"/>
    </location>
</feature>
<dbReference type="HOGENOM" id="CLU_150452_0_0_4"/>
<dbReference type="AlphaFoldDB" id="A1WSS4"/>
<evidence type="ECO:0000313" key="2">
    <source>
        <dbReference type="EMBL" id="ABM60681.1"/>
    </source>
</evidence>
<dbReference type="KEGG" id="vei:Veis_4995"/>
<dbReference type="EMBL" id="CP000542">
    <property type="protein sequence ID" value="ABM60681.1"/>
    <property type="molecule type" value="Genomic_DNA"/>
</dbReference>
<evidence type="ECO:0000256" key="1">
    <source>
        <dbReference type="SAM" id="MobiDB-lite"/>
    </source>
</evidence>
<organism evidence="2 3">
    <name type="scientific">Verminephrobacter eiseniae (strain EF01-2)</name>
    <dbReference type="NCBI Taxonomy" id="391735"/>
    <lineage>
        <taxon>Bacteria</taxon>
        <taxon>Pseudomonadati</taxon>
        <taxon>Pseudomonadota</taxon>
        <taxon>Betaproteobacteria</taxon>
        <taxon>Burkholderiales</taxon>
        <taxon>Comamonadaceae</taxon>
        <taxon>Verminephrobacter</taxon>
    </lineage>
</organism>
<feature type="region of interest" description="Disordered" evidence="1">
    <location>
        <begin position="1"/>
        <end position="66"/>
    </location>
</feature>
<dbReference type="STRING" id="391735.Veis_4995"/>